<dbReference type="Pfam" id="PF19558">
    <property type="entry name" value="DUF6080"/>
    <property type="match status" value="1"/>
</dbReference>
<sequence length="495" mass="57868">MLWISQPFHLFSQHFLQHFRFLFCSFVVLIYHKFYVFLQTQEPQTMINPLRIFNIRKEECWPALAVFIYLSALNGLTIYQHFEEFTRCGRIGYYSLFMKYFNLSGYDPFTYITLSEWRSLYSIERHPLLAVFVYPLTQLNHWLMGLTGMNCAIFIWATVLIILSLYSTLFLFRILREIVGISYRDSLLLSAFFLTFGHIMVTVVAPDHFALSLFFLLLTLYAAGKAILENRPLSTWKTASLLFLSTGVTTTNCVKIGLAQWFANGKRFFCPKSFLISMVMPMLLIGCGYALINEYIQKPEQERREHTLTERLKKDASFRKTIAETNEKTAHLHANAIMEGENFRWTDLHLSRPHSIIENLFGESLMLHEDHMLQDVNKDRPIFVAYHNKLCYVIAVVMMLLLAGGIVTGLRLRFMQLCLSWFCFDMLLHLVLGFGLIEVYIMTAHWAFILPIAAAFLLKRLQRPTMQQFLRLTLVFCTVFMLAHNGLLFLRFMLH</sequence>
<organism evidence="2 3">
    <name type="scientific">Segatella oris F0302</name>
    <dbReference type="NCBI Taxonomy" id="649760"/>
    <lineage>
        <taxon>Bacteria</taxon>
        <taxon>Pseudomonadati</taxon>
        <taxon>Bacteroidota</taxon>
        <taxon>Bacteroidia</taxon>
        <taxon>Bacteroidales</taxon>
        <taxon>Prevotellaceae</taxon>
        <taxon>Segatella</taxon>
    </lineage>
</organism>
<accession>D1QMM2</accession>
<feature type="transmembrane region" description="Helical" evidence="1">
    <location>
        <begin position="469"/>
        <end position="494"/>
    </location>
</feature>
<comment type="caution">
    <text evidence="2">The sequence shown here is derived from an EMBL/GenBank/DDBJ whole genome shotgun (WGS) entry which is preliminary data.</text>
</comment>
<feature type="transmembrane region" description="Helical" evidence="1">
    <location>
        <begin position="430"/>
        <end position="457"/>
    </location>
</feature>
<keyword evidence="1" id="KW-0812">Transmembrane</keyword>
<dbReference type="STRING" id="649760.HMPREF0971_00306"/>
<feature type="transmembrane region" description="Helical" evidence="1">
    <location>
        <begin position="211"/>
        <end position="228"/>
    </location>
</feature>
<feature type="transmembrane region" description="Helical" evidence="1">
    <location>
        <begin position="274"/>
        <end position="296"/>
    </location>
</feature>
<feature type="transmembrane region" description="Helical" evidence="1">
    <location>
        <begin position="240"/>
        <end position="262"/>
    </location>
</feature>
<gene>
    <name evidence="2" type="ORF">HMPREF0971_00306</name>
</gene>
<keyword evidence="1" id="KW-0472">Membrane</keyword>
<dbReference type="InterPro" id="IPR045726">
    <property type="entry name" value="DUF6080"/>
</dbReference>
<keyword evidence="1" id="KW-1133">Transmembrane helix</keyword>
<evidence type="ECO:0000256" key="1">
    <source>
        <dbReference type="SAM" id="Phobius"/>
    </source>
</evidence>
<evidence type="ECO:0000313" key="3">
    <source>
        <dbReference type="Proteomes" id="UP000004079"/>
    </source>
</evidence>
<feature type="transmembrane region" description="Helical" evidence="1">
    <location>
        <begin position="390"/>
        <end position="410"/>
    </location>
</feature>
<feature type="transmembrane region" description="Helical" evidence="1">
    <location>
        <begin position="59"/>
        <end position="79"/>
    </location>
</feature>
<feature type="transmembrane region" description="Helical" evidence="1">
    <location>
        <begin position="20"/>
        <end position="38"/>
    </location>
</feature>
<name>D1QMM2_9BACT</name>
<evidence type="ECO:0000313" key="2">
    <source>
        <dbReference type="EMBL" id="EFB33543.1"/>
    </source>
</evidence>
<dbReference type="EMBL" id="ACUZ02000003">
    <property type="protein sequence ID" value="EFB33543.1"/>
    <property type="molecule type" value="Genomic_DNA"/>
</dbReference>
<proteinExistence type="predicted"/>
<dbReference type="HOGENOM" id="CLU_032211_0_0_10"/>
<feature type="transmembrane region" description="Helical" evidence="1">
    <location>
        <begin position="153"/>
        <end position="175"/>
    </location>
</feature>
<reference evidence="2 3" key="1">
    <citation type="submission" date="2009-11" db="EMBL/GenBank/DDBJ databases">
        <authorList>
            <person name="Weinstock G."/>
            <person name="Sodergren E."/>
            <person name="Clifton S."/>
            <person name="Fulton L."/>
            <person name="Fulton B."/>
            <person name="Courtney L."/>
            <person name="Fronick C."/>
            <person name="Harrison M."/>
            <person name="Strong C."/>
            <person name="Farmer C."/>
            <person name="Delahaunty K."/>
            <person name="Markovic C."/>
            <person name="Hall O."/>
            <person name="Minx P."/>
            <person name="Tomlinson C."/>
            <person name="Mitreva M."/>
            <person name="Nelson J."/>
            <person name="Hou S."/>
            <person name="Wollam A."/>
            <person name="Pepin K.H."/>
            <person name="Johnson M."/>
            <person name="Bhonagiri V."/>
            <person name="Nash W.E."/>
            <person name="Warren W."/>
            <person name="Chinwalla A."/>
            <person name="Mardis E.R."/>
            <person name="Wilson R.K."/>
        </authorList>
    </citation>
    <scope>NUCLEOTIDE SEQUENCE [LARGE SCALE GENOMIC DNA]</scope>
    <source>
        <strain evidence="2 3">F0302</strain>
    </source>
</reference>
<dbReference type="Proteomes" id="UP000004079">
    <property type="component" value="Unassembled WGS sequence"/>
</dbReference>
<protein>
    <submittedName>
        <fullName evidence="2">Uncharacterized protein</fullName>
    </submittedName>
</protein>
<dbReference type="AlphaFoldDB" id="D1QMM2"/>
<feature type="transmembrane region" description="Helical" evidence="1">
    <location>
        <begin position="187"/>
        <end position="205"/>
    </location>
</feature>